<name>A0ABX0PZH0_9GAMM</name>
<sequence length="400" mass="46197">MTTCLALAFGGIAQVQAMPIEEREKLDLSDYSVTDPDASYFDIQERMELLQETNNSLLMQHREELAKYAPSCRQRLNIPTITEKMRIPGFYPTPDDWKLATEPLFKFEDTVSELAGAYVASGNEYYAECLVQFLDKWAQDDALLDFHYHWKEPQAWFSLESMIFAAGMAYSVVRPHAEGLGEEKGRVEDWLNELASVHMEIEGAESSCCNNHFYRRALYASMIGVLTEDDDMFRFGVSAIHSALHDMTEEGAFPMEMERGRRATHYQNYALLYLIPIMEITHRQGYEVYEMEVNGGTMHDAVDFAMDILEDPSVLGDLAPREQYTGFLKDDQYFAWMEMYRARFGESRFDDFLASMRPIYNRGAGGYATLYFMDPDVQQHLVIDEEEKRRTRAFEGLSRN</sequence>
<accession>A0ABX0PZH0</accession>
<evidence type="ECO:0000313" key="4">
    <source>
        <dbReference type="EMBL" id="NIC06894.1"/>
    </source>
</evidence>
<evidence type="ECO:0000256" key="2">
    <source>
        <dbReference type="ARBA" id="ARBA00023239"/>
    </source>
</evidence>
<dbReference type="Gene3D" id="1.50.10.100">
    <property type="entry name" value="Chondroitin AC/alginate lyase"/>
    <property type="match status" value="1"/>
</dbReference>
<keyword evidence="2 4" id="KW-0456">Lyase</keyword>
<gene>
    <name evidence="4" type="ORF">HBJ55_15810</name>
</gene>
<reference evidence="4 5" key="1">
    <citation type="submission" date="2020-03" db="EMBL/GenBank/DDBJ databases">
        <title>Identification of Halomonas strains.</title>
        <authorList>
            <person name="Xiao Z."/>
            <person name="Dong F."/>
            <person name="Wang Z."/>
            <person name="Zhao J.-Y."/>
        </authorList>
    </citation>
    <scope>NUCLEOTIDE SEQUENCE [LARGE SCALE GENOMIC DNA]</scope>
    <source>
        <strain evidence="4 5">DX6</strain>
    </source>
</reference>
<dbReference type="Pfam" id="PF05426">
    <property type="entry name" value="Alginate_lyase"/>
    <property type="match status" value="1"/>
</dbReference>
<dbReference type="SUPFAM" id="SSF48230">
    <property type="entry name" value="Chondroitin AC/alginate lyase"/>
    <property type="match status" value="1"/>
</dbReference>
<evidence type="ECO:0000259" key="3">
    <source>
        <dbReference type="Pfam" id="PF05426"/>
    </source>
</evidence>
<keyword evidence="1" id="KW-0732">Signal</keyword>
<dbReference type="InterPro" id="IPR008929">
    <property type="entry name" value="Chondroitin_lyas"/>
</dbReference>
<keyword evidence="5" id="KW-1185">Reference proteome</keyword>
<feature type="domain" description="Alginate lyase" evidence="3">
    <location>
        <begin position="88"/>
        <end position="313"/>
    </location>
</feature>
<dbReference type="EMBL" id="JAAQTO010000044">
    <property type="protein sequence ID" value="NIC06894.1"/>
    <property type="molecule type" value="Genomic_DNA"/>
</dbReference>
<protein>
    <submittedName>
        <fullName evidence="4">Poly(Beta-D-mannuronate) lyase</fullName>
    </submittedName>
</protein>
<evidence type="ECO:0000313" key="5">
    <source>
        <dbReference type="Proteomes" id="UP001318321"/>
    </source>
</evidence>
<dbReference type="GO" id="GO:0016829">
    <property type="term" value="F:lyase activity"/>
    <property type="evidence" value="ECO:0007669"/>
    <property type="project" value="UniProtKB-KW"/>
</dbReference>
<dbReference type="Proteomes" id="UP001318321">
    <property type="component" value="Unassembled WGS sequence"/>
</dbReference>
<proteinExistence type="predicted"/>
<dbReference type="InterPro" id="IPR008397">
    <property type="entry name" value="Alginate_lyase_dom"/>
</dbReference>
<organism evidence="4 5">
    <name type="scientific">Billgrantia bachuensis</name>
    <dbReference type="NCBI Taxonomy" id="2717286"/>
    <lineage>
        <taxon>Bacteria</taxon>
        <taxon>Pseudomonadati</taxon>
        <taxon>Pseudomonadota</taxon>
        <taxon>Gammaproteobacteria</taxon>
        <taxon>Oceanospirillales</taxon>
        <taxon>Halomonadaceae</taxon>
        <taxon>Billgrantia</taxon>
    </lineage>
</organism>
<evidence type="ECO:0000256" key="1">
    <source>
        <dbReference type="ARBA" id="ARBA00022729"/>
    </source>
</evidence>
<comment type="caution">
    <text evidence="4">The sequence shown here is derived from an EMBL/GenBank/DDBJ whole genome shotgun (WGS) entry which is preliminary data.</text>
</comment>